<dbReference type="PROSITE" id="PS51257">
    <property type="entry name" value="PROKAR_LIPOPROTEIN"/>
    <property type="match status" value="1"/>
</dbReference>
<comment type="pathway">
    <text evidence="1">Nucleotide-sugar biosynthesis; UDP-alpha-D-glucuronate biosynthesis; UDP-alpha-D-glucuronate from UDP-alpha-D-glucose: step 1/1.</text>
</comment>
<comment type="catalytic activity">
    <reaction evidence="7 9">
        <text>UDP-alpha-D-glucose + 2 NAD(+) + H2O = UDP-alpha-D-glucuronate + 2 NADH + 3 H(+)</text>
        <dbReference type="Rhea" id="RHEA:23596"/>
        <dbReference type="ChEBI" id="CHEBI:15377"/>
        <dbReference type="ChEBI" id="CHEBI:15378"/>
        <dbReference type="ChEBI" id="CHEBI:57540"/>
        <dbReference type="ChEBI" id="CHEBI:57945"/>
        <dbReference type="ChEBI" id="CHEBI:58052"/>
        <dbReference type="ChEBI" id="CHEBI:58885"/>
        <dbReference type="EC" id="1.1.1.22"/>
    </reaction>
</comment>
<dbReference type="FunFam" id="1.20.5.100:FF:000001">
    <property type="entry name" value="UDP-glucose 6-dehydrogenase"/>
    <property type="match status" value="1"/>
</dbReference>
<dbReference type="OrthoDB" id="9803238at2"/>
<feature type="binding site" evidence="11">
    <location>
        <position position="211"/>
    </location>
    <ligand>
        <name>substrate</name>
    </ligand>
</feature>
<reference evidence="14 15" key="2">
    <citation type="submission" date="2010-03" db="EMBL/GenBank/DDBJ databases">
        <authorList>
            <person name="Pajon A."/>
        </authorList>
    </citation>
    <scope>NUCLEOTIDE SEQUENCE [LARGE SCALE GENOMIC DNA]</scope>
    <source>
        <strain evidence="14 15">WAL 8301</strain>
    </source>
</reference>
<evidence type="ECO:0000256" key="10">
    <source>
        <dbReference type="PIRSR" id="PIRSR500134-1"/>
    </source>
</evidence>
<dbReference type="Proteomes" id="UP000008794">
    <property type="component" value="Chromosome"/>
</dbReference>
<dbReference type="Gene3D" id="1.20.5.100">
    <property type="entry name" value="Cytochrome c1, transmembrane anchor, C-terminal"/>
    <property type="match status" value="1"/>
</dbReference>
<dbReference type="EC" id="1.1.1.22" evidence="3 9"/>
<protein>
    <recommendedName>
        <fullName evidence="4 9">UDP-glucose 6-dehydrogenase</fullName>
        <ecNumber evidence="3 9">1.1.1.22</ecNumber>
    </recommendedName>
</protein>
<comment type="similarity">
    <text evidence="2 9">Belongs to the UDP-glucose/GDP-mannose dehydrogenase family.</text>
</comment>
<feature type="binding site" evidence="11">
    <location>
        <begin position="256"/>
        <end position="260"/>
    </location>
    <ligand>
        <name>substrate</name>
    </ligand>
</feature>
<dbReference type="InterPro" id="IPR008927">
    <property type="entry name" value="6-PGluconate_DH-like_C_sf"/>
</dbReference>
<sequence length="438" mass="48280">MMKIAIVGTGYVGLVSGACFAEMGLDITCVDIDAEKIEGLNAGVIPIYEPGLEELVRRNVEAGRLHFTTDLTECLPHVEVVFSAVGTPPDEDGSADLKYVLDVARTFGRHIRKYTVLVTKSTVPVGTAQKVRAVIEEELEKRGCKVPFDVASNPEFLKEGAAIKDFMSPDRVVVGVDSERARKLMAKLYRPFLITNFRVLFMDIPSAEMTKYAANAMLATRISFMNEIANLCDRVGADVEMVRKGIGSDARIGNKFLYPGCGYGGSCFPKDVKALAHTAREHGYTMQVIEAVERVNEQQKGIVFEKLQTALGDLRGKVVAIWGLAFKPETDDMREAPAAVVIDHLLNAGAKVCVYDPVAMPESQRRMAGRPIRYARTMYEAAEGADAVALITEWKEFRMPDWAQLYTAMRGETIVDGRNIFDKPEVIAAGFRYFGIGK</sequence>
<dbReference type="InterPro" id="IPR001732">
    <property type="entry name" value="UDP-Glc/GDP-Man_DH_N"/>
</dbReference>
<dbReference type="SUPFAM" id="SSF52413">
    <property type="entry name" value="UDP-glucose/GDP-mannose dehydrogenase C-terminal domain"/>
    <property type="match status" value="1"/>
</dbReference>
<dbReference type="Pfam" id="PF00984">
    <property type="entry name" value="UDPG_MGDP_dh"/>
    <property type="match status" value="1"/>
</dbReference>
<dbReference type="EMBL" id="FP929032">
    <property type="protein sequence ID" value="CBK64824.1"/>
    <property type="molecule type" value="Genomic_DNA"/>
</dbReference>
<evidence type="ECO:0000256" key="3">
    <source>
        <dbReference type="ARBA" id="ARBA00012954"/>
    </source>
</evidence>
<feature type="active site" description="Nucleophile" evidence="10">
    <location>
        <position position="267"/>
    </location>
</feature>
<evidence type="ECO:0000256" key="6">
    <source>
        <dbReference type="ARBA" id="ARBA00023027"/>
    </source>
</evidence>
<comment type="function">
    <text evidence="8">Catalyzes the conversion of UDP-glucose into UDP-glucuronate, one of the precursors of teichuronic acid.</text>
</comment>
<feature type="domain" description="UDP-glucose/GDP-mannose dehydrogenase C-terminal" evidence="13">
    <location>
        <begin position="320"/>
        <end position="423"/>
    </location>
</feature>
<dbReference type="Gene3D" id="3.40.50.720">
    <property type="entry name" value="NAD(P)-binding Rossmann-like Domain"/>
    <property type="match status" value="2"/>
</dbReference>
<evidence type="ECO:0000256" key="4">
    <source>
        <dbReference type="ARBA" id="ARBA00015132"/>
    </source>
</evidence>
<dbReference type="InterPro" id="IPR036291">
    <property type="entry name" value="NAD(P)-bd_dom_sf"/>
</dbReference>
<dbReference type="KEGG" id="ash:AL1_26410"/>
<dbReference type="UniPathway" id="UPA00038">
    <property type="reaction ID" value="UER00491"/>
</dbReference>
<dbReference type="STRING" id="717959.AL1_26410"/>
<dbReference type="InterPro" id="IPR014026">
    <property type="entry name" value="UDP-Glc/GDP-Man_DH_dimer"/>
</dbReference>
<evidence type="ECO:0000256" key="1">
    <source>
        <dbReference type="ARBA" id="ARBA00004701"/>
    </source>
</evidence>
<dbReference type="NCBIfam" id="TIGR03026">
    <property type="entry name" value="NDP-sugDHase"/>
    <property type="match status" value="1"/>
</dbReference>
<dbReference type="PIRSF" id="PIRSF500134">
    <property type="entry name" value="UDPglc_DH_bac"/>
    <property type="match status" value="1"/>
</dbReference>
<gene>
    <name evidence="14" type="ORF">AL1_26410</name>
</gene>
<feature type="binding site" evidence="12">
    <location>
        <position position="270"/>
    </location>
    <ligand>
        <name>NAD(+)</name>
        <dbReference type="ChEBI" id="CHEBI:57540"/>
    </ligand>
</feature>
<evidence type="ECO:0000256" key="12">
    <source>
        <dbReference type="PIRSR" id="PIRSR500134-3"/>
    </source>
</evidence>
<dbReference type="InterPro" id="IPR017476">
    <property type="entry name" value="UDP-Glc/GDP-Man"/>
</dbReference>
<dbReference type="GO" id="GO:0003979">
    <property type="term" value="F:UDP-glucose 6-dehydrogenase activity"/>
    <property type="evidence" value="ECO:0007669"/>
    <property type="project" value="UniProtKB-EC"/>
</dbReference>
<feature type="binding site" evidence="12">
    <location>
        <position position="31"/>
    </location>
    <ligand>
        <name>NAD(+)</name>
        <dbReference type="ChEBI" id="CHEBI:57540"/>
    </ligand>
</feature>
<dbReference type="PANTHER" id="PTHR43750">
    <property type="entry name" value="UDP-GLUCOSE 6-DEHYDROGENASE TUAD"/>
    <property type="match status" value="1"/>
</dbReference>
<evidence type="ECO:0000313" key="15">
    <source>
        <dbReference type="Proteomes" id="UP000008794"/>
    </source>
</evidence>
<organism evidence="14 15">
    <name type="scientific">Alistipes shahii WAL 8301</name>
    <dbReference type="NCBI Taxonomy" id="717959"/>
    <lineage>
        <taxon>Bacteria</taxon>
        <taxon>Pseudomonadati</taxon>
        <taxon>Bacteroidota</taxon>
        <taxon>Bacteroidia</taxon>
        <taxon>Bacteroidales</taxon>
        <taxon>Rikenellaceae</taxon>
        <taxon>Alistipes</taxon>
    </lineage>
</organism>
<feature type="binding site" evidence="12">
    <location>
        <position position="87"/>
    </location>
    <ligand>
        <name>NAD(+)</name>
        <dbReference type="ChEBI" id="CHEBI:57540"/>
    </ligand>
</feature>
<evidence type="ECO:0000256" key="11">
    <source>
        <dbReference type="PIRSR" id="PIRSR500134-2"/>
    </source>
</evidence>
<name>D4IPG2_9BACT</name>
<dbReference type="Pfam" id="PF03720">
    <property type="entry name" value="UDPG_MGDP_dh_C"/>
    <property type="match status" value="1"/>
</dbReference>
<reference evidence="14 15" key="1">
    <citation type="submission" date="2010-03" db="EMBL/GenBank/DDBJ databases">
        <title>The genome sequence of Alistipes shahii WAL 8301.</title>
        <authorList>
            <consortium name="metaHIT consortium -- http://www.metahit.eu/"/>
            <person name="Pajon A."/>
            <person name="Turner K."/>
            <person name="Parkhill J."/>
        </authorList>
    </citation>
    <scope>NUCLEOTIDE SEQUENCE [LARGE SCALE GENOMIC DNA]</scope>
    <source>
        <strain evidence="14 15">WAL 8301</strain>
    </source>
</reference>
<feature type="binding site" evidence="12">
    <location>
        <position position="36"/>
    </location>
    <ligand>
        <name>NAD(+)</name>
        <dbReference type="ChEBI" id="CHEBI:57540"/>
    </ligand>
</feature>
<dbReference type="PIRSF" id="PIRSF000124">
    <property type="entry name" value="UDPglc_GDPman_dh"/>
    <property type="match status" value="1"/>
</dbReference>
<feature type="binding site" evidence="11">
    <location>
        <position position="327"/>
    </location>
    <ligand>
        <name>substrate</name>
    </ligand>
</feature>
<keyword evidence="5 9" id="KW-0560">Oxidoreductase</keyword>
<evidence type="ECO:0000256" key="5">
    <source>
        <dbReference type="ARBA" id="ARBA00023002"/>
    </source>
</evidence>
<proteinExistence type="inferred from homology"/>
<dbReference type="HOGENOM" id="CLU_023810_1_2_10"/>
<dbReference type="SUPFAM" id="SSF51735">
    <property type="entry name" value="NAD(P)-binding Rossmann-fold domains"/>
    <property type="match status" value="1"/>
</dbReference>
<feature type="binding site" evidence="12">
    <location>
        <position position="159"/>
    </location>
    <ligand>
        <name>NAD(+)</name>
        <dbReference type="ChEBI" id="CHEBI:57540"/>
    </ligand>
</feature>
<dbReference type="GO" id="GO:0000271">
    <property type="term" value="P:polysaccharide biosynthetic process"/>
    <property type="evidence" value="ECO:0007669"/>
    <property type="project" value="InterPro"/>
</dbReference>
<evidence type="ECO:0000256" key="7">
    <source>
        <dbReference type="ARBA" id="ARBA00047473"/>
    </source>
</evidence>
<feature type="binding site" evidence="12">
    <location>
        <position position="334"/>
    </location>
    <ligand>
        <name>NAD(+)</name>
        <dbReference type="ChEBI" id="CHEBI:57540"/>
    </ligand>
</feature>
<dbReference type="BioCyc" id="ASHA717959:AL1_RS12470-MONOMER"/>
<evidence type="ECO:0000256" key="2">
    <source>
        <dbReference type="ARBA" id="ARBA00006601"/>
    </source>
</evidence>
<dbReference type="AlphaFoldDB" id="D4IPG2"/>
<accession>D4IPG2</accession>
<feature type="binding site" evidence="12">
    <location>
        <position position="122"/>
    </location>
    <ligand>
        <name>NAD(+)</name>
        <dbReference type="ChEBI" id="CHEBI:57540"/>
    </ligand>
</feature>
<keyword evidence="15" id="KW-1185">Reference proteome</keyword>
<dbReference type="GO" id="GO:0051287">
    <property type="term" value="F:NAD binding"/>
    <property type="evidence" value="ECO:0007669"/>
    <property type="project" value="InterPro"/>
</dbReference>
<evidence type="ECO:0000259" key="13">
    <source>
        <dbReference type="SMART" id="SM00984"/>
    </source>
</evidence>
<dbReference type="SMART" id="SM00984">
    <property type="entry name" value="UDPG_MGDP_dh_C"/>
    <property type="match status" value="1"/>
</dbReference>
<dbReference type="InterPro" id="IPR014027">
    <property type="entry name" value="UDP-Glc/GDP-Man_DH_C"/>
</dbReference>
<dbReference type="PATRIC" id="fig|717959.3.peg.1156"/>
<dbReference type="GO" id="GO:0006065">
    <property type="term" value="P:UDP-glucuronate biosynthetic process"/>
    <property type="evidence" value="ECO:0007669"/>
    <property type="project" value="UniProtKB-UniPathway"/>
</dbReference>
<keyword evidence="6 9" id="KW-0520">NAD</keyword>
<dbReference type="Pfam" id="PF03721">
    <property type="entry name" value="UDPG_MGDP_dh_N"/>
    <property type="match status" value="1"/>
</dbReference>
<feature type="binding site" evidence="11">
    <location>
        <begin position="156"/>
        <end position="159"/>
    </location>
    <ligand>
        <name>substrate</name>
    </ligand>
</feature>
<dbReference type="PANTHER" id="PTHR43750:SF3">
    <property type="entry name" value="UDP-GLUCOSE 6-DEHYDROGENASE TUAD"/>
    <property type="match status" value="1"/>
</dbReference>
<evidence type="ECO:0000256" key="9">
    <source>
        <dbReference type="PIRNR" id="PIRNR000124"/>
    </source>
</evidence>
<dbReference type="SUPFAM" id="SSF48179">
    <property type="entry name" value="6-phosphogluconate dehydrogenase C-terminal domain-like"/>
    <property type="match status" value="1"/>
</dbReference>
<feature type="binding site" evidence="11">
    <location>
        <position position="264"/>
    </location>
    <ligand>
        <name>substrate</name>
    </ligand>
</feature>
<dbReference type="InterPro" id="IPR036220">
    <property type="entry name" value="UDP-Glc/GDP-Man_DH_C_sf"/>
</dbReference>
<evidence type="ECO:0000313" key="14">
    <source>
        <dbReference type="EMBL" id="CBK64824.1"/>
    </source>
</evidence>
<evidence type="ECO:0000256" key="8">
    <source>
        <dbReference type="ARBA" id="ARBA00053241"/>
    </source>
</evidence>
<dbReference type="InterPro" id="IPR028357">
    <property type="entry name" value="UDPglc_DH_bac"/>
</dbReference>